<gene>
    <name evidence="2" type="ORF">ACFQ38_09040</name>
</gene>
<dbReference type="SUPFAM" id="SSF55729">
    <property type="entry name" value="Acyl-CoA N-acyltransferases (Nat)"/>
    <property type="match status" value="1"/>
</dbReference>
<dbReference type="PROSITE" id="PS51186">
    <property type="entry name" value="GNAT"/>
    <property type="match status" value="1"/>
</dbReference>
<evidence type="ECO:0000313" key="2">
    <source>
        <dbReference type="EMBL" id="MFD1205248.1"/>
    </source>
</evidence>
<accession>A0ABW3U0M8</accession>
<dbReference type="PANTHER" id="PTHR43792:SF9">
    <property type="entry name" value="RIBOSOMAL-PROTEIN-ALANINE ACETYLTRANSFERASE"/>
    <property type="match status" value="1"/>
</dbReference>
<dbReference type="RefSeq" id="WP_381480444.1">
    <property type="nucleotide sequence ID" value="NZ_JBHTLT010000042.1"/>
</dbReference>
<keyword evidence="2" id="KW-0012">Acyltransferase</keyword>
<dbReference type="GO" id="GO:0016746">
    <property type="term" value="F:acyltransferase activity"/>
    <property type="evidence" value="ECO:0007669"/>
    <property type="project" value="UniProtKB-KW"/>
</dbReference>
<dbReference type="Pfam" id="PF13302">
    <property type="entry name" value="Acetyltransf_3"/>
    <property type="match status" value="1"/>
</dbReference>
<sequence length="190" mass="22029">MNNQSDTFPILETNRVILRRIEKDDAPDIFKYLSDDEVMKHYGTKPFQTVDEAIKAISRYESLFHEKRGIRWGITLKGDHQVIGSCVFYNMVSEHFRADIGFVLSKDFWGQGIAQEAVKAVIKYGFEHLNINRIEAVIEPPNIASQKLVEKLGFLKEGLLRSYEYFDGKFDDLYMYSLLKSDFPSDESKI</sequence>
<dbReference type="EC" id="2.3.-.-" evidence="2"/>
<protein>
    <submittedName>
        <fullName evidence="2">GNAT family N-acetyltransferase</fullName>
        <ecNumber evidence="2">2.3.-.-</ecNumber>
    </submittedName>
</protein>
<dbReference type="InterPro" id="IPR016181">
    <property type="entry name" value="Acyl_CoA_acyltransferase"/>
</dbReference>
<evidence type="ECO:0000313" key="3">
    <source>
        <dbReference type="Proteomes" id="UP001597231"/>
    </source>
</evidence>
<reference evidence="3" key="1">
    <citation type="journal article" date="2019" name="Int. J. Syst. Evol. Microbiol.">
        <title>The Global Catalogue of Microorganisms (GCM) 10K type strain sequencing project: providing services to taxonomists for standard genome sequencing and annotation.</title>
        <authorList>
            <consortium name="The Broad Institute Genomics Platform"/>
            <consortium name="The Broad Institute Genome Sequencing Center for Infectious Disease"/>
            <person name="Wu L."/>
            <person name="Ma J."/>
        </authorList>
    </citation>
    <scope>NUCLEOTIDE SEQUENCE [LARGE SCALE GENOMIC DNA]</scope>
    <source>
        <strain evidence="3">CCUG 53915</strain>
    </source>
</reference>
<keyword evidence="3" id="KW-1185">Reference proteome</keyword>
<dbReference type="InterPro" id="IPR000182">
    <property type="entry name" value="GNAT_dom"/>
</dbReference>
<proteinExistence type="predicted"/>
<dbReference type="PANTHER" id="PTHR43792">
    <property type="entry name" value="GNAT FAMILY, PUTATIVE (AFU_ORTHOLOGUE AFUA_3G00765)-RELATED-RELATED"/>
    <property type="match status" value="1"/>
</dbReference>
<organism evidence="2 3">
    <name type="scientific">Sporosarcina contaminans</name>
    <dbReference type="NCBI Taxonomy" id="633403"/>
    <lineage>
        <taxon>Bacteria</taxon>
        <taxon>Bacillati</taxon>
        <taxon>Bacillota</taxon>
        <taxon>Bacilli</taxon>
        <taxon>Bacillales</taxon>
        <taxon>Caryophanaceae</taxon>
        <taxon>Sporosarcina</taxon>
    </lineage>
</organism>
<feature type="domain" description="N-acetyltransferase" evidence="1">
    <location>
        <begin position="16"/>
        <end position="180"/>
    </location>
</feature>
<dbReference type="Proteomes" id="UP001597231">
    <property type="component" value="Unassembled WGS sequence"/>
</dbReference>
<name>A0ABW3U0M8_9BACL</name>
<dbReference type="Gene3D" id="3.40.630.30">
    <property type="match status" value="1"/>
</dbReference>
<evidence type="ECO:0000259" key="1">
    <source>
        <dbReference type="PROSITE" id="PS51186"/>
    </source>
</evidence>
<keyword evidence="2" id="KW-0808">Transferase</keyword>
<dbReference type="InterPro" id="IPR051531">
    <property type="entry name" value="N-acetyltransferase"/>
</dbReference>
<dbReference type="EMBL" id="JBHTLT010000042">
    <property type="protein sequence ID" value="MFD1205248.1"/>
    <property type="molecule type" value="Genomic_DNA"/>
</dbReference>
<comment type="caution">
    <text evidence="2">The sequence shown here is derived from an EMBL/GenBank/DDBJ whole genome shotgun (WGS) entry which is preliminary data.</text>
</comment>